<dbReference type="PROSITE" id="PS50977">
    <property type="entry name" value="HTH_TETR_2"/>
    <property type="match status" value="1"/>
</dbReference>
<comment type="caution">
    <text evidence="6">The sequence shown here is derived from an EMBL/GenBank/DDBJ whole genome shotgun (WGS) entry which is preliminary data.</text>
</comment>
<dbReference type="Pfam" id="PF00440">
    <property type="entry name" value="TetR_N"/>
    <property type="match status" value="1"/>
</dbReference>
<evidence type="ECO:0000313" key="6">
    <source>
        <dbReference type="EMBL" id="RAY13293.1"/>
    </source>
</evidence>
<dbReference type="EMBL" id="QLYX01000009">
    <property type="protein sequence ID" value="RAY13293.1"/>
    <property type="molecule type" value="Genomic_DNA"/>
</dbReference>
<dbReference type="InterPro" id="IPR036271">
    <property type="entry name" value="Tet_transcr_reg_TetR-rel_C_sf"/>
</dbReference>
<evidence type="ECO:0000256" key="3">
    <source>
        <dbReference type="ARBA" id="ARBA00023163"/>
    </source>
</evidence>
<evidence type="ECO:0000259" key="5">
    <source>
        <dbReference type="PROSITE" id="PS50977"/>
    </source>
</evidence>
<sequence length="236" mass="26837">MAETRRDRLRAATVREITGTARRILVEQGPDAVTLRAIAREMGMTAPALYRYFDSHHELLQHLIADVFTELTDDITTALHGLGQVDMAVKFVTAAREFRRWSLGHPREYALIFGTPMPGLYVETADIAAECGRRFGWTFLRLFMELWQKRPFPVPADEEIDPRLREQLRTYRDGLGVSLPLGTMLTYLQCWVRLQGAVSLEVFGHLAFALDDAEPLFDMMLADLAPMLGLEYPPPE</sequence>
<feature type="domain" description="HTH tetR-type" evidence="5">
    <location>
        <begin position="11"/>
        <end position="71"/>
    </location>
</feature>
<gene>
    <name evidence="6" type="ORF">DPM19_19595</name>
</gene>
<dbReference type="PANTHER" id="PTHR30055">
    <property type="entry name" value="HTH-TYPE TRANSCRIPTIONAL REGULATOR RUTR"/>
    <property type="match status" value="1"/>
</dbReference>
<feature type="DNA-binding region" description="H-T-H motif" evidence="4">
    <location>
        <begin position="34"/>
        <end position="53"/>
    </location>
</feature>
<keyword evidence="7" id="KW-1185">Reference proteome</keyword>
<dbReference type="Pfam" id="PF13305">
    <property type="entry name" value="TetR_C_33"/>
    <property type="match status" value="1"/>
</dbReference>
<evidence type="ECO:0000313" key="7">
    <source>
        <dbReference type="Proteomes" id="UP000251891"/>
    </source>
</evidence>
<dbReference type="Proteomes" id="UP000251891">
    <property type="component" value="Unassembled WGS sequence"/>
</dbReference>
<evidence type="ECO:0000256" key="4">
    <source>
        <dbReference type="PROSITE-ProRule" id="PRU00335"/>
    </source>
</evidence>
<dbReference type="InterPro" id="IPR025996">
    <property type="entry name" value="MT1864/Rv1816-like_C"/>
</dbReference>
<keyword evidence="2 4" id="KW-0238">DNA-binding</keyword>
<evidence type="ECO:0000256" key="1">
    <source>
        <dbReference type="ARBA" id="ARBA00023015"/>
    </source>
</evidence>
<dbReference type="SUPFAM" id="SSF48498">
    <property type="entry name" value="Tetracyclin repressor-like, C-terminal domain"/>
    <property type="match status" value="1"/>
</dbReference>
<accession>A0A365H4Z3</accession>
<dbReference type="GO" id="GO:0000976">
    <property type="term" value="F:transcription cis-regulatory region binding"/>
    <property type="evidence" value="ECO:0007669"/>
    <property type="project" value="TreeGrafter"/>
</dbReference>
<dbReference type="PANTHER" id="PTHR30055:SF243">
    <property type="entry name" value="HTH-TYPE TRANSCRIPTIONAL REGULATOR RV1816"/>
    <property type="match status" value="1"/>
</dbReference>
<proteinExistence type="predicted"/>
<keyword evidence="3" id="KW-0804">Transcription</keyword>
<reference evidence="6 7" key="1">
    <citation type="submission" date="2018-06" db="EMBL/GenBank/DDBJ databases">
        <title>Actinomadura craniellae sp. nov. isolated from marine sponge Craniella sp.</title>
        <authorList>
            <person name="Li L."/>
            <person name="Xu Q.H."/>
            <person name="Lin H.W."/>
            <person name="Lu Y.H."/>
        </authorList>
    </citation>
    <scope>NUCLEOTIDE SEQUENCE [LARGE SCALE GENOMIC DNA]</scope>
    <source>
        <strain evidence="6 7">LHW63021</strain>
    </source>
</reference>
<dbReference type="RefSeq" id="WP_111869416.1">
    <property type="nucleotide sequence ID" value="NZ_QLYX01000009.1"/>
</dbReference>
<keyword evidence="1" id="KW-0805">Transcription regulation</keyword>
<dbReference type="OrthoDB" id="3210322at2"/>
<dbReference type="SUPFAM" id="SSF46689">
    <property type="entry name" value="Homeodomain-like"/>
    <property type="match status" value="1"/>
</dbReference>
<dbReference type="InterPro" id="IPR050109">
    <property type="entry name" value="HTH-type_TetR-like_transc_reg"/>
</dbReference>
<dbReference type="PRINTS" id="PR00455">
    <property type="entry name" value="HTHTETR"/>
</dbReference>
<dbReference type="GO" id="GO:0003700">
    <property type="term" value="F:DNA-binding transcription factor activity"/>
    <property type="evidence" value="ECO:0007669"/>
    <property type="project" value="TreeGrafter"/>
</dbReference>
<dbReference type="InterPro" id="IPR001647">
    <property type="entry name" value="HTH_TetR"/>
</dbReference>
<organism evidence="6 7">
    <name type="scientific">Actinomadura craniellae</name>
    <dbReference type="NCBI Taxonomy" id="2231787"/>
    <lineage>
        <taxon>Bacteria</taxon>
        <taxon>Bacillati</taxon>
        <taxon>Actinomycetota</taxon>
        <taxon>Actinomycetes</taxon>
        <taxon>Streptosporangiales</taxon>
        <taxon>Thermomonosporaceae</taxon>
        <taxon>Actinomadura</taxon>
    </lineage>
</organism>
<dbReference type="AlphaFoldDB" id="A0A365H4Z3"/>
<evidence type="ECO:0000256" key="2">
    <source>
        <dbReference type="ARBA" id="ARBA00023125"/>
    </source>
</evidence>
<dbReference type="Gene3D" id="1.10.357.10">
    <property type="entry name" value="Tetracycline Repressor, domain 2"/>
    <property type="match status" value="1"/>
</dbReference>
<name>A0A365H4Z3_9ACTN</name>
<dbReference type="InterPro" id="IPR009057">
    <property type="entry name" value="Homeodomain-like_sf"/>
</dbReference>
<protein>
    <submittedName>
        <fullName evidence="6">TetR/AcrR family transcriptional regulator</fullName>
    </submittedName>
</protein>